<dbReference type="Pfam" id="PF12833">
    <property type="entry name" value="HTH_18"/>
    <property type="match status" value="1"/>
</dbReference>
<dbReference type="PANTHER" id="PTHR40055:SF1">
    <property type="entry name" value="TRANSCRIPTIONAL REGULATOR YGIV-RELATED"/>
    <property type="match status" value="1"/>
</dbReference>
<sequence length="276" mass="32263">MNKQILKVLHYIETHLDDELSINTLAKIAGYSPFYFCKIFKASVGESVMSYALRLKINKASTNIINTKNSIIEIAFDIGFETPNGFNKAFKKVFNMTPTEYRSKHVELLCKYKENRMKQPEIKYRETVYVIYNTKYGAYENSVCTAWDELIWKLDSQNRINILSNSELFGICYSDPETTPENEIRYDAAISCKKEEVDTFIEKGFYVKKIEGGKFATLSYFGKDETNRVWMDLFSWIVENNLSNQCKNIPPFEKYLNWSPEISDEEIIKEIYIPLD</sequence>
<evidence type="ECO:0000313" key="5">
    <source>
        <dbReference type="EMBL" id="AXH13375.1"/>
    </source>
</evidence>
<dbReference type="EMBL" id="CP031217">
    <property type="protein sequence ID" value="AXH13375.1"/>
    <property type="molecule type" value="Genomic_DNA"/>
</dbReference>
<protein>
    <submittedName>
        <fullName evidence="5">Transcriptional regulator, AraC family (GyrI domain)</fullName>
    </submittedName>
</protein>
<dbReference type="Proteomes" id="UP000253850">
    <property type="component" value="Chromosome"/>
</dbReference>
<gene>
    <name evidence="5" type="ORF">ABIV_2401</name>
</gene>
<organism evidence="5 6">
    <name type="scientific">Halarcobacter bivalviorum</name>
    <dbReference type="NCBI Taxonomy" id="663364"/>
    <lineage>
        <taxon>Bacteria</taxon>
        <taxon>Pseudomonadati</taxon>
        <taxon>Campylobacterota</taxon>
        <taxon>Epsilonproteobacteria</taxon>
        <taxon>Campylobacterales</taxon>
        <taxon>Arcobacteraceae</taxon>
        <taxon>Halarcobacter</taxon>
    </lineage>
</organism>
<dbReference type="Pfam" id="PF06445">
    <property type="entry name" value="GyrI-like"/>
    <property type="match status" value="1"/>
</dbReference>
<evidence type="ECO:0000256" key="2">
    <source>
        <dbReference type="ARBA" id="ARBA00023125"/>
    </source>
</evidence>
<dbReference type="InterPro" id="IPR020449">
    <property type="entry name" value="Tscrpt_reg_AraC-type_HTH"/>
</dbReference>
<keyword evidence="1" id="KW-0805">Transcription regulation</keyword>
<dbReference type="InterPro" id="IPR018060">
    <property type="entry name" value="HTH_AraC"/>
</dbReference>
<keyword evidence="2" id="KW-0238">DNA-binding</keyword>
<dbReference type="SUPFAM" id="SSF55136">
    <property type="entry name" value="Probable bacterial effector-binding domain"/>
    <property type="match status" value="1"/>
</dbReference>
<dbReference type="RefSeq" id="WP_162918018.1">
    <property type="nucleotide sequence ID" value="NZ_CP031217.1"/>
</dbReference>
<dbReference type="GO" id="GO:0003700">
    <property type="term" value="F:DNA-binding transcription factor activity"/>
    <property type="evidence" value="ECO:0007669"/>
    <property type="project" value="InterPro"/>
</dbReference>
<dbReference type="GO" id="GO:0043565">
    <property type="term" value="F:sequence-specific DNA binding"/>
    <property type="evidence" value="ECO:0007669"/>
    <property type="project" value="InterPro"/>
</dbReference>
<evidence type="ECO:0000256" key="3">
    <source>
        <dbReference type="ARBA" id="ARBA00023163"/>
    </source>
</evidence>
<dbReference type="Gene3D" id="1.10.10.60">
    <property type="entry name" value="Homeodomain-like"/>
    <property type="match status" value="2"/>
</dbReference>
<evidence type="ECO:0000313" key="6">
    <source>
        <dbReference type="Proteomes" id="UP000253850"/>
    </source>
</evidence>
<dbReference type="PANTHER" id="PTHR40055">
    <property type="entry name" value="TRANSCRIPTIONAL REGULATOR YGIV-RELATED"/>
    <property type="match status" value="1"/>
</dbReference>
<dbReference type="InterPro" id="IPR050908">
    <property type="entry name" value="SmbC-like"/>
</dbReference>
<evidence type="ECO:0000259" key="4">
    <source>
        <dbReference type="PROSITE" id="PS01124"/>
    </source>
</evidence>
<dbReference type="SUPFAM" id="SSF46689">
    <property type="entry name" value="Homeodomain-like"/>
    <property type="match status" value="2"/>
</dbReference>
<dbReference type="PRINTS" id="PR00032">
    <property type="entry name" value="HTHARAC"/>
</dbReference>
<dbReference type="AlphaFoldDB" id="A0AB33GIS3"/>
<feature type="domain" description="HTH araC/xylS-type" evidence="4">
    <location>
        <begin position="6"/>
        <end position="104"/>
    </location>
</feature>
<name>A0AB33GIS3_9BACT</name>
<dbReference type="InterPro" id="IPR011256">
    <property type="entry name" value="Reg_factor_effector_dom_sf"/>
</dbReference>
<evidence type="ECO:0000256" key="1">
    <source>
        <dbReference type="ARBA" id="ARBA00023015"/>
    </source>
</evidence>
<keyword evidence="3" id="KW-0804">Transcription</keyword>
<dbReference type="InterPro" id="IPR009057">
    <property type="entry name" value="Homeodomain-like_sf"/>
</dbReference>
<dbReference type="InterPro" id="IPR018062">
    <property type="entry name" value="HTH_AraC-typ_CS"/>
</dbReference>
<dbReference type="SMART" id="SM00871">
    <property type="entry name" value="AraC_E_bind"/>
    <property type="match status" value="1"/>
</dbReference>
<reference evidence="5 6" key="1">
    <citation type="submission" date="2018-07" db="EMBL/GenBank/DDBJ databases">
        <title>Complete genome of the Arcobacter bivalviorum type strain LMG 26154.</title>
        <authorList>
            <person name="Miller W.G."/>
            <person name="Yee E."/>
            <person name="Bono J.L."/>
        </authorList>
    </citation>
    <scope>NUCLEOTIDE SEQUENCE [LARGE SCALE GENOMIC DNA]</scope>
    <source>
        <strain evidence="5 6">LMG 26154</strain>
    </source>
</reference>
<proteinExistence type="predicted"/>
<dbReference type="PROSITE" id="PS01124">
    <property type="entry name" value="HTH_ARAC_FAMILY_2"/>
    <property type="match status" value="1"/>
</dbReference>
<dbReference type="KEGG" id="hbv:ABIV_2401"/>
<dbReference type="InterPro" id="IPR029442">
    <property type="entry name" value="GyrI-like"/>
</dbReference>
<dbReference type="PROSITE" id="PS00041">
    <property type="entry name" value="HTH_ARAC_FAMILY_1"/>
    <property type="match status" value="1"/>
</dbReference>
<dbReference type="InterPro" id="IPR010499">
    <property type="entry name" value="AraC_E-bd"/>
</dbReference>
<dbReference type="SMART" id="SM00342">
    <property type="entry name" value="HTH_ARAC"/>
    <property type="match status" value="1"/>
</dbReference>
<accession>A0AB33GIS3</accession>
<dbReference type="Gene3D" id="3.20.80.10">
    <property type="entry name" value="Regulatory factor, effector binding domain"/>
    <property type="match status" value="1"/>
</dbReference>